<gene>
    <name evidence="2" type="ORF">H9661_04735</name>
</gene>
<dbReference type="RefSeq" id="WP_143315659.1">
    <property type="nucleotide sequence ID" value="NZ_JACSRA010000005.1"/>
</dbReference>
<sequence length="225" mass="25790">MRYTRYDYKRKSGENFFLWLILIIILSIVLGVGGYRLLIGDKEIVKEKESVKQEDSSVDGIEKSFGIIQCGLYSNKNNAELTMKSIPEEYSKAIIEENGSFKIIAGIYSLEDSETKSQELTKGSISNFRISCKLDGKEVGDRTESEIIDGYIKIINKLYEKDVKSIDTKEFKAWVNSVSEKVSDKSDEFNLLFNNVRGLPDELKKENTSELLVFLYNIIIKYKQN</sequence>
<reference evidence="2 3" key="1">
    <citation type="submission" date="2020-08" db="EMBL/GenBank/DDBJ databases">
        <title>A Genomic Blueprint of the Chicken Gut Microbiome.</title>
        <authorList>
            <person name="Gilroy R."/>
            <person name="Ravi A."/>
            <person name="Getino M."/>
            <person name="Pursley I."/>
            <person name="Horton D.L."/>
            <person name="Alikhan N.-F."/>
            <person name="Baker D."/>
            <person name="Gharbi K."/>
            <person name="Hall N."/>
            <person name="Watson M."/>
            <person name="Adriaenssens E.M."/>
            <person name="Foster-Nyarko E."/>
            <person name="Jarju S."/>
            <person name="Secka A."/>
            <person name="Antonio M."/>
            <person name="Oren A."/>
            <person name="Chaudhuri R."/>
            <person name="La Ragione R.M."/>
            <person name="Hildebrand F."/>
            <person name="Pallen M.J."/>
        </authorList>
    </citation>
    <scope>NUCLEOTIDE SEQUENCE [LARGE SCALE GENOMIC DNA]</scope>
    <source>
        <strain evidence="2 3">Sa3CVN1</strain>
    </source>
</reference>
<organism evidence="2 3">
    <name type="scientific">Clostridium cibarium</name>
    <dbReference type="NCBI Taxonomy" id="2762247"/>
    <lineage>
        <taxon>Bacteria</taxon>
        <taxon>Bacillati</taxon>
        <taxon>Bacillota</taxon>
        <taxon>Clostridia</taxon>
        <taxon>Eubacteriales</taxon>
        <taxon>Clostridiaceae</taxon>
        <taxon>Clostridium</taxon>
    </lineage>
</organism>
<evidence type="ECO:0000313" key="3">
    <source>
        <dbReference type="Proteomes" id="UP000627781"/>
    </source>
</evidence>
<evidence type="ECO:0000313" key="2">
    <source>
        <dbReference type="EMBL" id="MBD7910661.1"/>
    </source>
</evidence>
<dbReference type="Proteomes" id="UP000627781">
    <property type="component" value="Unassembled WGS sequence"/>
</dbReference>
<name>A0ABR8PR62_9CLOT</name>
<comment type="caution">
    <text evidence="2">The sequence shown here is derived from an EMBL/GenBank/DDBJ whole genome shotgun (WGS) entry which is preliminary data.</text>
</comment>
<accession>A0ABR8PR62</accession>
<evidence type="ECO:0000256" key="1">
    <source>
        <dbReference type="SAM" id="Phobius"/>
    </source>
</evidence>
<feature type="transmembrane region" description="Helical" evidence="1">
    <location>
        <begin position="16"/>
        <end position="38"/>
    </location>
</feature>
<keyword evidence="1" id="KW-1133">Transmembrane helix</keyword>
<proteinExistence type="predicted"/>
<keyword evidence="1" id="KW-0812">Transmembrane</keyword>
<dbReference type="EMBL" id="JACSRA010000005">
    <property type="protein sequence ID" value="MBD7910661.1"/>
    <property type="molecule type" value="Genomic_DNA"/>
</dbReference>
<keyword evidence="3" id="KW-1185">Reference proteome</keyword>
<keyword evidence="1" id="KW-0472">Membrane</keyword>
<protein>
    <submittedName>
        <fullName evidence="2">Uncharacterized protein</fullName>
    </submittedName>
</protein>